<evidence type="ECO:0000256" key="2">
    <source>
        <dbReference type="ARBA" id="ARBA00008226"/>
    </source>
</evidence>
<evidence type="ECO:0000256" key="12">
    <source>
        <dbReference type="SAM" id="MobiDB-lite"/>
    </source>
</evidence>
<dbReference type="Pfam" id="PF05746">
    <property type="entry name" value="DALR_1"/>
    <property type="match status" value="1"/>
</dbReference>
<evidence type="ECO:0000256" key="4">
    <source>
        <dbReference type="ARBA" id="ARBA00022490"/>
    </source>
</evidence>
<feature type="compositionally biased region" description="Basic and acidic residues" evidence="12">
    <location>
        <begin position="65"/>
        <end position="77"/>
    </location>
</feature>
<dbReference type="HAMAP" id="MF_00255">
    <property type="entry name" value="Gly_tRNA_synth_beta"/>
    <property type="match status" value="1"/>
</dbReference>
<dbReference type="PRINTS" id="PR01045">
    <property type="entry name" value="TRNASYNTHGB"/>
</dbReference>
<keyword evidence="9 11" id="KW-0030">Aminoacyl-tRNA synthetase</keyword>
<feature type="region of interest" description="Disordered" evidence="12">
    <location>
        <begin position="58"/>
        <end position="79"/>
    </location>
</feature>
<comment type="subunit">
    <text evidence="3 11">Tetramer of two alpha and two beta subunits.</text>
</comment>
<dbReference type="OrthoDB" id="9775440at2"/>
<evidence type="ECO:0000313" key="15">
    <source>
        <dbReference type="Proteomes" id="UP000216361"/>
    </source>
</evidence>
<keyword evidence="8 11" id="KW-0648">Protein biosynthesis</keyword>
<evidence type="ECO:0000313" key="14">
    <source>
        <dbReference type="EMBL" id="OYQ17568.1"/>
    </source>
</evidence>
<comment type="subcellular location">
    <subcellularLocation>
        <location evidence="1 11">Cytoplasm</location>
    </subcellularLocation>
</comment>
<keyword evidence="5 11" id="KW-0436">Ligase</keyword>
<comment type="similarity">
    <text evidence="2 11">Belongs to the class-II aminoacyl-tRNA synthetase family.</text>
</comment>
<dbReference type="Pfam" id="PF02092">
    <property type="entry name" value="tRNA_synt_2f"/>
    <property type="match status" value="1"/>
</dbReference>
<evidence type="ECO:0000256" key="5">
    <source>
        <dbReference type="ARBA" id="ARBA00022598"/>
    </source>
</evidence>
<evidence type="ECO:0000256" key="9">
    <source>
        <dbReference type="ARBA" id="ARBA00023146"/>
    </source>
</evidence>
<dbReference type="GO" id="GO:0005524">
    <property type="term" value="F:ATP binding"/>
    <property type="evidence" value="ECO:0007669"/>
    <property type="project" value="UniProtKB-UniRule"/>
</dbReference>
<evidence type="ECO:0000256" key="8">
    <source>
        <dbReference type="ARBA" id="ARBA00022917"/>
    </source>
</evidence>
<accession>A0A255XKV6</accession>
<evidence type="ECO:0000256" key="7">
    <source>
        <dbReference type="ARBA" id="ARBA00022840"/>
    </source>
</evidence>
<dbReference type="NCBIfam" id="TIGR00211">
    <property type="entry name" value="glyS"/>
    <property type="match status" value="1"/>
</dbReference>
<evidence type="ECO:0000256" key="10">
    <source>
        <dbReference type="ARBA" id="ARBA00047937"/>
    </source>
</evidence>
<dbReference type="PANTHER" id="PTHR30075:SF2">
    <property type="entry name" value="GLYCINE--TRNA LIGASE, CHLOROPLASTIC_MITOCHONDRIAL 2"/>
    <property type="match status" value="1"/>
</dbReference>
<dbReference type="Proteomes" id="UP000216361">
    <property type="component" value="Unassembled WGS sequence"/>
</dbReference>
<evidence type="ECO:0000259" key="13">
    <source>
        <dbReference type="Pfam" id="PF05746"/>
    </source>
</evidence>
<dbReference type="GO" id="GO:0004820">
    <property type="term" value="F:glycine-tRNA ligase activity"/>
    <property type="evidence" value="ECO:0007669"/>
    <property type="project" value="UniProtKB-UniRule"/>
</dbReference>
<organism evidence="14 15">
    <name type="scientific">Elstera cyanobacteriorum</name>
    <dbReference type="NCBI Taxonomy" id="2022747"/>
    <lineage>
        <taxon>Bacteria</taxon>
        <taxon>Pseudomonadati</taxon>
        <taxon>Pseudomonadota</taxon>
        <taxon>Alphaproteobacteria</taxon>
        <taxon>Rhodospirillales</taxon>
        <taxon>Rhodospirillaceae</taxon>
        <taxon>Elstera</taxon>
    </lineage>
</organism>
<comment type="caution">
    <text evidence="14">The sequence shown here is derived from an EMBL/GenBank/DDBJ whole genome shotgun (WGS) entry which is preliminary data.</text>
</comment>
<dbReference type="SUPFAM" id="SSF109604">
    <property type="entry name" value="HD-domain/PDEase-like"/>
    <property type="match status" value="1"/>
</dbReference>
<dbReference type="PROSITE" id="PS50861">
    <property type="entry name" value="AA_TRNA_LIGASE_II_GLYAB"/>
    <property type="match status" value="1"/>
</dbReference>
<evidence type="ECO:0000256" key="11">
    <source>
        <dbReference type="HAMAP-Rule" id="MF_00255"/>
    </source>
</evidence>
<dbReference type="GO" id="GO:0005829">
    <property type="term" value="C:cytosol"/>
    <property type="evidence" value="ECO:0007669"/>
    <property type="project" value="TreeGrafter"/>
</dbReference>
<dbReference type="InterPro" id="IPR008909">
    <property type="entry name" value="DALR_anticod-bd"/>
</dbReference>
<evidence type="ECO:0000256" key="6">
    <source>
        <dbReference type="ARBA" id="ARBA00022741"/>
    </source>
</evidence>
<protein>
    <recommendedName>
        <fullName evidence="11">Glycine--tRNA ligase beta subunit</fullName>
        <ecNumber evidence="11">6.1.1.14</ecNumber>
    </recommendedName>
    <alternativeName>
        <fullName evidence="11">Glycyl-tRNA synthetase beta subunit</fullName>
        <shortName evidence="11">GlyRS</shortName>
    </alternativeName>
</protein>
<keyword evidence="4 11" id="KW-0963">Cytoplasm</keyword>
<dbReference type="GO" id="GO:0004814">
    <property type="term" value="F:arginine-tRNA ligase activity"/>
    <property type="evidence" value="ECO:0007669"/>
    <property type="project" value="InterPro"/>
</dbReference>
<sequence length="717" mass="77506">MADLLLELFSEEIPARMQARAAEELKDRLTVALTDAGLAPASVTAWVTPRRVAFHVTGLPTAQPDRTEERKGPRADAPDGAIQGFLKSTGLTRDQLETRETDKGAVLFAVTHIQGRATREVLPELICGLILGYTWPKSMRWRDTRLAWVRPLRSILALFDGQALPGGLHLGRNLEGGEQPGYRAAGAADDLNYLPFGTTTYGHRFLAPAAITVADAAEYQAKLRAASVLLDREERKRLILAEAEKLAESVGCRLKPDAGLLEEVAGLVEWPVPLLGRIDDAFMDVPAEVLTTSMREHQKYFALTPKDAADGDTRIAAYFITVANMVAQDGGAAIISGNQRVLRARLSDARFFWDQDRKVRLEAWAEKLQSRVFHAKLGTVSARVDRLAVLALALAGQTGADGALAERAARLAKADLSTGMVGEFPELQGVIGRYYARHQKEDEAVAQAIADHYAPLGPSDRVPTAPVSRVVALADKLDLLAGFFAIDEKPTGSKDPFALRRAALGVLRIITENGLRLPLRPVLEAAVSLYAPLVEKLDKAATVDALLAFLADRLKVALRDQGQRHDLIQAVFALGTEDDVVRLLARVTALSDFIATPVGADMLAAYRRAANILKIEEKKDGRPAQATVSTPLLAQAEEKALAEALSTALPAVEAALAQEQFVEAMTRLGALRDPVDAFFTHVTVNADDAALRANRLALLAQIRQACSAIADFGLIEG</sequence>
<keyword evidence="15" id="KW-1185">Reference proteome</keyword>
<name>A0A255XKV6_9PROT</name>
<dbReference type="GO" id="GO:0006426">
    <property type="term" value="P:glycyl-tRNA aminoacylation"/>
    <property type="evidence" value="ECO:0007669"/>
    <property type="project" value="UniProtKB-UniRule"/>
</dbReference>
<dbReference type="RefSeq" id="WP_094410226.1">
    <property type="nucleotide sequence ID" value="NZ_BMJZ01000005.1"/>
</dbReference>
<dbReference type="InterPro" id="IPR006194">
    <property type="entry name" value="Gly-tRNA-synth_heterodimer"/>
</dbReference>
<feature type="domain" description="DALR anticodon binding" evidence="13">
    <location>
        <begin position="603"/>
        <end position="704"/>
    </location>
</feature>
<dbReference type="InterPro" id="IPR015944">
    <property type="entry name" value="Gly-tRNA-synth_bsu"/>
</dbReference>
<keyword evidence="6 11" id="KW-0547">Nucleotide-binding</keyword>
<dbReference type="EMBL" id="NOXS01000034">
    <property type="protein sequence ID" value="OYQ17568.1"/>
    <property type="molecule type" value="Genomic_DNA"/>
</dbReference>
<dbReference type="GO" id="GO:0006420">
    <property type="term" value="P:arginyl-tRNA aminoacylation"/>
    <property type="evidence" value="ECO:0007669"/>
    <property type="project" value="InterPro"/>
</dbReference>
<reference evidence="14 15" key="1">
    <citation type="submission" date="2017-07" db="EMBL/GenBank/DDBJ databases">
        <title>Elstera cyanobacteriorum sp. nov., a novel bacterium isolated from cyanobacterial aggregates in a eutrophic lake.</title>
        <authorList>
            <person name="Cai H."/>
        </authorList>
    </citation>
    <scope>NUCLEOTIDE SEQUENCE [LARGE SCALE GENOMIC DNA]</scope>
    <source>
        <strain evidence="14 15">TH019</strain>
    </source>
</reference>
<comment type="catalytic activity">
    <reaction evidence="10 11">
        <text>tRNA(Gly) + glycine + ATP = glycyl-tRNA(Gly) + AMP + diphosphate</text>
        <dbReference type="Rhea" id="RHEA:16013"/>
        <dbReference type="Rhea" id="RHEA-COMP:9664"/>
        <dbReference type="Rhea" id="RHEA-COMP:9683"/>
        <dbReference type="ChEBI" id="CHEBI:30616"/>
        <dbReference type="ChEBI" id="CHEBI:33019"/>
        <dbReference type="ChEBI" id="CHEBI:57305"/>
        <dbReference type="ChEBI" id="CHEBI:78442"/>
        <dbReference type="ChEBI" id="CHEBI:78522"/>
        <dbReference type="ChEBI" id="CHEBI:456215"/>
        <dbReference type="EC" id="6.1.1.14"/>
    </reaction>
</comment>
<proteinExistence type="inferred from homology"/>
<dbReference type="PANTHER" id="PTHR30075">
    <property type="entry name" value="GLYCYL-TRNA SYNTHETASE"/>
    <property type="match status" value="1"/>
</dbReference>
<gene>
    <name evidence="11" type="primary">glyS</name>
    <name evidence="14" type="ORF">CHR90_16365</name>
</gene>
<evidence type="ECO:0000256" key="3">
    <source>
        <dbReference type="ARBA" id="ARBA00011209"/>
    </source>
</evidence>
<dbReference type="AlphaFoldDB" id="A0A255XKV6"/>
<evidence type="ECO:0000256" key="1">
    <source>
        <dbReference type="ARBA" id="ARBA00004496"/>
    </source>
</evidence>
<dbReference type="EC" id="6.1.1.14" evidence="11"/>
<keyword evidence="7 11" id="KW-0067">ATP-binding</keyword>